<name>A0A0R3VY59_TAEAS</name>
<evidence type="ECO:0000313" key="2">
    <source>
        <dbReference type="Proteomes" id="UP000282613"/>
    </source>
</evidence>
<dbReference type="AlphaFoldDB" id="A0A0R3VY59"/>
<dbReference type="Proteomes" id="UP000282613">
    <property type="component" value="Unassembled WGS sequence"/>
</dbReference>
<accession>A0A0R3VY59</accession>
<evidence type="ECO:0000313" key="1">
    <source>
        <dbReference type="EMBL" id="VDK24943.1"/>
    </source>
</evidence>
<reference evidence="3" key="1">
    <citation type="submission" date="2017-02" db="UniProtKB">
        <authorList>
            <consortium name="WormBaseParasite"/>
        </authorList>
    </citation>
    <scope>IDENTIFICATION</scope>
</reference>
<dbReference type="InterPro" id="IPR020825">
    <property type="entry name" value="Phe-tRNA_synthase-like_B3/B4"/>
</dbReference>
<proteinExistence type="predicted"/>
<sequence length="157" mass="17134">MKLVRPYAVCAASGDVGLDEGRCVSFIGPQDKLHQDVGRCDVFCLTWIYELQAMADILLMEKPGISARGPPPSILLQADRKRSLAAIGTQDLDTGGALCLHRIATRRHPFQAIKRDLGVHSCWNNATLLDFTQVSAYSPTSTAFGDLFTGYDFESGN</sequence>
<evidence type="ECO:0000313" key="3">
    <source>
        <dbReference type="WBParaSite" id="TASK_0000235301-mRNA-1"/>
    </source>
</evidence>
<dbReference type="WBParaSite" id="TASK_0000235301-mRNA-1">
    <property type="protein sequence ID" value="TASK_0000235301-mRNA-1"/>
    <property type="gene ID" value="TASK_0000235301"/>
</dbReference>
<keyword evidence="2" id="KW-1185">Reference proteome</keyword>
<dbReference type="EMBL" id="UYRS01001503">
    <property type="protein sequence ID" value="VDK24943.1"/>
    <property type="molecule type" value="Genomic_DNA"/>
</dbReference>
<gene>
    <name evidence="1" type="ORF">TASK_LOCUS2353</name>
</gene>
<organism evidence="3">
    <name type="scientific">Taenia asiatica</name>
    <name type="common">Asian tapeworm</name>
    <dbReference type="NCBI Taxonomy" id="60517"/>
    <lineage>
        <taxon>Eukaryota</taxon>
        <taxon>Metazoa</taxon>
        <taxon>Spiralia</taxon>
        <taxon>Lophotrochozoa</taxon>
        <taxon>Platyhelminthes</taxon>
        <taxon>Cestoda</taxon>
        <taxon>Eucestoda</taxon>
        <taxon>Cyclophyllidea</taxon>
        <taxon>Taeniidae</taxon>
        <taxon>Taenia</taxon>
    </lineage>
</organism>
<protein>
    <submittedName>
        <fullName evidence="1 3">Uncharacterized protein</fullName>
    </submittedName>
</protein>
<dbReference type="Gene3D" id="3.50.40.10">
    <property type="entry name" value="Phenylalanyl-trna Synthetase, Chain B, domain 3"/>
    <property type="match status" value="1"/>
</dbReference>
<reference evidence="1 2" key="2">
    <citation type="submission" date="2018-11" db="EMBL/GenBank/DDBJ databases">
        <authorList>
            <consortium name="Pathogen Informatics"/>
        </authorList>
    </citation>
    <scope>NUCLEOTIDE SEQUENCE [LARGE SCALE GENOMIC DNA]</scope>
</reference>